<accession>A0A6I6DH09</accession>
<comment type="catalytic activity">
    <reaction evidence="16 17">
        <text>di-trans,octa-cis-undecaprenyl diphosphate + H2O = di-trans,octa-cis-undecaprenyl phosphate + phosphate + H(+)</text>
        <dbReference type="Rhea" id="RHEA:28094"/>
        <dbReference type="ChEBI" id="CHEBI:15377"/>
        <dbReference type="ChEBI" id="CHEBI:15378"/>
        <dbReference type="ChEBI" id="CHEBI:43474"/>
        <dbReference type="ChEBI" id="CHEBI:58405"/>
        <dbReference type="ChEBI" id="CHEBI:60392"/>
        <dbReference type="EC" id="3.6.1.27"/>
    </reaction>
</comment>
<evidence type="ECO:0000256" key="12">
    <source>
        <dbReference type="ARBA" id="ARBA00023251"/>
    </source>
</evidence>
<dbReference type="RefSeq" id="WP_156203527.1">
    <property type="nucleotide sequence ID" value="NZ_CP046457.1"/>
</dbReference>
<evidence type="ECO:0000256" key="10">
    <source>
        <dbReference type="ARBA" id="ARBA00022989"/>
    </source>
</evidence>
<feature type="transmembrane region" description="Helical" evidence="17">
    <location>
        <begin position="239"/>
        <end position="259"/>
    </location>
</feature>
<evidence type="ECO:0000313" key="18">
    <source>
        <dbReference type="EMBL" id="QGT99650.1"/>
    </source>
</evidence>
<comment type="subcellular location">
    <subcellularLocation>
        <location evidence="1 17">Cell membrane</location>
        <topology evidence="1 17">Multi-pass membrane protein</topology>
    </subcellularLocation>
</comment>
<keyword evidence="13 17" id="KW-0961">Cell wall biogenesis/degradation</keyword>
<keyword evidence="19" id="KW-1185">Reference proteome</keyword>
<dbReference type="KEGG" id="salq:SYNTR_1057"/>
<keyword evidence="9 17" id="KW-0573">Peptidoglycan synthesis</keyword>
<dbReference type="GO" id="GO:0008360">
    <property type="term" value="P:regulation of cell shape"/>
    <property type="evidence" value="ECO:0007669"/>
    <property type="project" value="UniProtKB-KW"/>
</dbReference>
<comment type="function">
    <text evidence="17">Catalyzes the dephosphorylation of undecaprenyl diphosphate (UPP). Confers resistance to bacitracin.</text>
</comment>
<dbReference type="PANTHER" id="PTHR30622">
    <property type="entry name" value="UNDECAPRENYL-DIPHOSPHATASE"/>
    <property type="match status" value="1"/>
</dbReference>
<dbReference type="Proteomes" id="UP000426444">
    <property type="component" value="Chromosome"/>
</dbReference>
<feature type="transmembrane region" description="Helical" evidence="17">
    <location>
        <begin position="71"/>
        <end position="92"/>
    </location>
</feature>
<reference evidence="19" key="1">
    <citation type="journal article" date="2019" name="Microbiology">
        <title>Complete Genome Sequence of an Uncultured Bacterium of the Candidate Phylum Bipolaricaulota.</title>
        <authorList>
            <person name="Kadnikov V.V."/>
            <person name="Mardanov A.V."/>
            <person name="Beletsky A.V."/>
            <person name="Frank Y.A."/>
            <person name="Karnachuk O.V."/>
            <person name="Ravin N.V."/>
        </authorList>
    </citation>
    <scope>NUCLEOTIDE SEQUENCE [LARGE SCALE GENOMIC DNA]</scope>
</reference>
<comment type="miscellaneous">
    <text evidence="17">Bacitracin is thought to be involved in the inhibition of peptidoglycan synthesis by sequestering undecaprenyl diphosphate, thereby reducing the pool of lipid carrier available.</text>
</comment>
<dbReference type="AlphaFoldDB" id="A0A6I6DH09"/>
<feature type="transmembrane region" description="Helical" evidence="17">
    <location>
        <begin position="176"/>
        <end position="197"/>
    </location>
</feature>
<dbReference type="EC" id="3.6.1.27" evidence="3 17"/>
<evidence type="ECO:0000256" key="11">
    <source>
        <dbReference type="ARBA" id="ARBA00023136"/>
    </source>
</evidence>
<evidence type="ECO:0000256" key="5">
    <source>
        <dbReference type="ARBA" id="ARBA00022475"/>
    </source>
</evidence>
<feature type="transmembrane region" description="Helical" evidence="17">
    <location>
        <begin position="41"/>
        <end position="59"/>
    </location>
</feature>
<evidence type="ECO:0000256" key="17">
    <source>
        <dbReference type="HAMAP-Rule" id="MF_01006"/>
    </source>
</evidence>
<dbReference type="EMBL" id="CP046457">
    <property type="protein sequence ID" value="QGT99650.1"/>
    <property type="molecule type" value="Genomic_DNA"/>
</dbReference>
<keyword evidence="10 17" id="KW-1133">Transmembrane helix</keyword>
<evidence type="ECO:0000256" key="14">
    <source>
        <dbReference type="ARBA" id="ARBA00032707"/>
    </source>
</evidence>
<evidence type="ECO:0000256" key="2">
    <source>
        <dbReference type="ARBA" id="ARBA00010621"/>
    </source>
</evidence>
<evidence type="ECO:0000256" key="7">
    <source>
        <dbReference type="ARBA" id="ARBA00022801"/>
    </source>
</evidence>
<dbReference type="HAMAP" id="MF_01006">
    <property type="entry name" value="Undec_diphosphatase"/>
    <property type="match status" value="1"/>
</dbReference>
<feature type="transmembrane region" description="Helical" evidence="17">
    <location>
        <begin position="98"/>
        <end position="117"/>
    </location>
</feature>
<proteinExistence type="inferred from homology"/>
<dbReference type="OrthoDB" id="9808289at2"/>
<keyword evidence="6 17" id="KW-0812">Transmembrane</keyword>
<dbReference type="GO" id="GO:0005886">
    <property type="term" value="C:plasma membrane"/>
    <property type="evidence" value="ECO:0007669"/>
    <property type="project" value="UniProtKB-SubCell"/>
</dbReference>
<name>A0A6I6DH09_9FIRM</name>
<evidence type="ECO:0000256" key="3">
    <source>
        <dbReference type="ARBA" id="ARBA00012374"/>
    </source>
</evidence>
<evidence type="ECO:0000256" key="1">
    <source>
        <dbReference type="ARBA" id="ARBA00004651"/>
    </source>
</evidence>
<dbReference type="InterPro" id="IPR003824">
    <property type="entry name" value="UppP"/>
</dbReference>
<dbReference type="GO" id="GO:0071555">
    <property type="term" value="P:cell wall organization"/>
    <property type="evidence" value="ECO:0007669"/>
    <property type="project" value="UniProtKB-KW"/>
</dbReference>
<evidence type="ECO:0000256" key="9">
    <source>
        <dbReference type="ARBA" id="ARBA00022984"/>
    </source>
</evidence>
<gene>
    <name evidence="17" type="primary">uppP</name>
    <name evidence="18" type="ORF">SYNTR_1057</name>
</gene>
<evidence type="ECO:0000256" key="16">
    <source>
        <dbReference type="ARBA" id="ARBA00047594"/>
    </source>
</evidence>
<dbReference type="GO" id="GO:0050380">
    <property type="term" value="F:undecaprenyl-diphosphatase activity"/>
    <property type="evidence" value="ECO:0007669"/>
    <property type="project" value="UniProtKB-UniRule"/>
</dbReference>
<protein>
    <recommendedName>
        <fullName evidence="4 17">Undecaprenyl-diphosphatase</fullName>
        <ecNumber evidence="3 17">3.6.1.27</ecNumber>
    </recommendedName>
    <alternativeName>
        <fullName evidence="15 17">Bacitracin resistance protein</fullName>
    </alternativeName>
    <alternativeName>
        <fullName evidence="14 17">Undecaprenyl pyrophosphate phosphatase</fullName>
    </alternativeName>
</protein>
<keyword evidence="12 17" id="KW-0046">Antibiotic resistance</keyword>
<evidence type="ECO:0000256" key="15">
    <source>
        <dbReference type="ARBA" id="ARBA00032932"/>
    </source>
</evidence>
<sequence>MTIIEALIIALVQGITEFLPVSSSGHIVIFQYLLNVEEPPLTFGIIVHLGTLIAVFVAFWQDIISILKKPFSRITLLIIIGSIPAALVGFFLEPLIEKAFTSLLVVGIGLIFTGFILKYSEKLSNLKLGLKLEEKTSIKDIIVIGSFQALAIIPGISRSGATIAAGLISGLDREFAARLSFLLSIPVILGAAVFQLSDVFASGIYIKNLLPYGIGLICSALFGYLAIKVVVNLVKFGRLSVFAYYVWGVGFFTLVAYFLF</sequence>
<keyword evidence="5 17" id="KW-1003">Cell membrane</keyword>
<keyword evidence="7 17" id="KW-0378">Hydrolase</keyword>
<dbReference type="GO" id="GO:0046677">
    <property type="term" value="P:response to antibiotic"/>
    <property type="evidence" value="ECO:0007669"/>
    <property type="project" value="UniProtKB-UniRule"/>
</dbReference>
<comment type="similarity">
    <text evidence="2 17">Belongs to the UppP family.</text>
</comment>
<evidence type="ECO:0000256" key="13">
    <source>
        <dbReference type="ARBA" id="ARBA00023316"/>
    </source>
</evidence>
<evidence type="ECO:0000313" key="19">
    <source>
        <dbReference type="Proteomes" id="UP000426444"/>
    </source>
</evidence>
<keyword evidence="11 17" id="KW-0472">Membrane</keyword>
<keyword evidence="8 17" id="KW-0133">Cell shape</keyword>
<dbReference type="GO" id="GO:0009252">
    <property type="term" value="P:peptidoglycan biosynthetic process"/>
    <property type="evidence" value="ECO:0007669"/>
    <property type="project" value="UniProtKB-KW"/>
</dbReference>
<evidence type="ECO:0000256" key="4">
    <source>
        <dbReference type="ARBA" id="ARBA00021581"/>
    </source>
</evidence>
<dbReference type="Pfam" id="PF02673">
    <property type="entry name" value="BacA"/>
    <property type="match status" value="1"/>
</dbReference>
<feature type="transmembrane region" description="Helical" evidence="17">
    <location>
        <begin position="209"/>
        <end position="227"/>
    </location>
</feature>
<evidence type="ECO:0000256" key="8">
    <source>
        <dbReference type="ARBA" id="ARBA00022960"/>
    </source>
</evidence>
<evidence type="ECO:0000256" key="6">
    <source>
        <dbReference type="ARBA" id="ARBA00022692"/>
    </source>
</evidence>
<dbReference type="PANTHER" id="PTHR30622:SF2">
    <property type="entry name" value="UNDECAPRENYL-DIPHOSPHATASE"/>
    <property type="match status" value="1"/>
</dbReference>
<organism evidence="18 19">
    <name type="scientific">Candidatus Syntrophocurvum alkaliphilum</name>
    <dbReference type="NCBI Taxonomy" id="2293317"/>
    <lineage>
        <taxon>Bacteria</taxon>
        <taxon>Bacillati</taxon>
        <taxon>Bacillota</taxon>
        <taxon>Clostridia</taxon>
        <taxon>Eubacteriales</taxon>
        <taxon>Syntrophomonadaceae</taxon>
        <taxon>Candidatus Syntrophocurvum</taxon>
    </lineage>
</organism>